<proteinExistence type="predicted"/>
<dbReference type="InterPro" id="IPR011042">
    <property type="entry name" value="6-blade_b-propeller_TolB-like"/>
</dbReference>
<reference evidence="3" key="1">
    <citation type="submission" date="2015-09" db="EMBL/GenBank/DDBJ databases">
        <authorList>
            <consortium name="Pathogen Informatics"/>
        </authorList>
    </citation>
    <scope>NUCLEOTIDE SEQUENCE [LARGE SCALE GENOMIC DNA]</scope>
    <source>
        <strain evidence="3">Lake Konstanz</strain>
    </source>
</reference>
<name>A0A0S4JK15_BODSA</name>
<dbReference type="EMBL" id="CYKH01001725">
    <property type="protein sequence ID" value="CUG89340.1"/>
    <property type="molecule type" value="Genomic_DNA"/>
</dbReference>
<keyword evidence="3" id="KW-1185">Reference proteome</keyword>
<feature type="chain" id="PRO_5006622450" evidence="1">
    <location>
        <begin position="19"/>
        <end position="636"/>
    </location>
</feature>
<dbReference type="PANTHER" id="PTHR46388:SF2">
    <property type="entry name" value="NHL REPEAT-CONTAINING PROTEIN 2"/>
    <property type="match status" value="1"/>
</dbReference>
<dbReference type="PANTHER" id="PTHR46388">
    <property type="entry name" value="NHL REPEAT-CONTAINING PROTEIN 2"/>
    <property type="match status" value="1"/>
</dbReference>
<accession>A0A0S4JK15</accession>
<dbReference type="OrthoDB" id="273823at2759"/>
<dbReference type="Gene3D" id="2.120.10.30">
    <property type="entry name" value="TolB, C-terminal domain"/>
    <property type="match status" value="2"/>
</dbReference>
<gene>
    <name evidence="2" type="ORF">BSAL_20575</name>
</gene>
<dbReference type="Proteomes" id="UP000051952">
    <property type="component" value="Unassembled WGS sequence"/>
</dbReference>
<evidence type="ECO:0000313" key="3">
    <source>
        <dbReference type="Proteomes" id="UP000051952"/>
    </source>
</evidence>
<dbReference type="AlphaFoldDB" id="A0A0S4JK15"/>
<keyword evidence="1" id="KW-0732">Signal</keyword>
<evidence type="ECO:0000256" key="1">
    <source>
        <dbReference type="SAM" id="SignalP"/>
    </source>
</evidence>
<dbReference type="VEuPathDB" id="TriTrypDB:BSAL_20575"/>
<dbReference type="SUPFAM" id="SSF63829">
    <property type="entry name" value="Calcium-dependent phosphotriesterase"/>
    <property type="match status" value="1"/>
</dbReference>
<evidence type="ECO:0000313" key="2">
    <source>
        <dbReference type="EMBL" id="CUG89340.1"/>
    </source>
</evidence>
<sequence>MSLAMLLVVLSCCPGAEASHDVPVMVSTVSRSTFLAPNADDITVDGNGNVLYVARFNNAVYRLADGGSLLLAGSGIYDPYGSSDTTGTTDGVGPAAKFFNPNGITCDTTNNIAYISDQGNYRIRTLVLATNTVTTLAGSTSGHADGVGSAAQFYYPQGIVYHSSGVLYVTELDSTGYIRKIAVSASVTSVTSIAPYNNGWYLCINNAGTHLYVTTLYQVLQVDVSTGASVALAGSVGDSSYADGIGPDARFSTLQGIALNSDESALIIADQNNQRIRRLEIATKNVKTLAGTGESGFSDGPGATATFLNRYGMKWHCNATMSVCGVLVADLDNRAVRFVAVEAMPTPTAALSDEGSVTPSVSHDASASYSSTLAMSRTNSGSHSSVASHSATNIVSMTTCTSLSSSATVTFSKLISSSTSITMNASWSRSATTEASASDTMGATLSLATVGASASITPTALTSVSNTRSKATRSHSATRRTASSSSSTYCALVAADGAASLAAESSGCLGSQSGQMSVTDRDRSIFYPHFVPKTYVGNEKIAFFLPQISRLQKRAPFSSFLGQKVAQAPPWRPSALRGTCKCVWRPNFCIRVLVLVETTSIFRIVAQPVFAVFTSSPISQKVLSCVCMLLLVGECC</sequence>
<protein>
    <submittedName>
        <fullName evidence="2">GPI-anchored surface protein, putative</fullName>
    </submittedName>
</protein>
<organism evidence="2 3">
    <name type="scientific">Bodo saltans</name>
    <name type="common">Flagellated protozoan</name>
    <dbReference type="NCBI Taxonomy" id="75058"/>
    <lineage>
        <taxon>Eukaryota</taxon>
        <taxon>Discoba</taxon>
        <taxon>Euglenozoa</taxon>
        <taxon>Kinetoplastea</taxon>
        <taxon>Metakinetoplastina</taxon>
        <taxon>Eubodonida</taxon>
        <taxon>Bodonidae</taxon>
        <taxon>Bodo</taxon>
    </lineage>
</organism>
<feature type="signal peptide" evidence="1">
    <location>
        <begin position="1"/>
        <end position="18"/>
    </location>
</feature>